<organism evidence="6 7">
    <name type="scientific">Adlercreutzia equolifaciens subsp. celatus DSM 18785</name>
    <dbReference type="NCBI Taxonomy" id="1121021"/>
    <lineage>
        <taxon>Bacteria</taxon>
        <taxon>Bacillati</taxon>
        <taxon>Actinomycetota</taxon>
        <taxon>Coriobacteriia</taxon>
        <taxon>Eggerthellales</taxon>
        <taxon>Eggerthellaceae</taxon>
        <taxon>Adlercreutzia</taxon>
    </lineage>
</organism>
<evidence type="ECO:0000313" key="6">
    <source>
        <dbReference type="EMBL" id="RNL39640.1"/>
    </source>
</evidence>
<evidence type="ECO:0000313" key="7">
    <source>
        <dbReference type="Proteomes" id="UP000278327"/>
    </source>
</evidence>
<proteinExistence type="predicted"/>
<keyword evidence="7" id="KW-1185">Reference proteome</keyword>
<feature type="transmembrane region" description="Helical" evidence="3">
    <location>
        <begin position="63"/>
        <end position="83"/>
    </location>
</feature>
<feature type="transmembrane region" description="Helical" evidence="3">
    <location>
        <begin position="32"/>
        <end position="51"/>
    </location>
</feature>
<evidence type="ECO:0000259" key="5">
    <source>
        <dbReference type="Pfam" id="PF16729"/>
    </source>
</evidence>
<accession>A0A3N0AYF9</accession>
<sequence length="238" mass="24615">METQPRSAMAVASLVLGIVALVTSILPIINNLSFLLAILGIVFAIIGLVGISKGKKSGKGLGIAGLVLSVIAFILVLVMQSAFSAALDQAMEESGLDTATAQGAAVEDSGSATEPQAAEQSASDAAAYGVTIDGCRVTEDYQGNPAAVVTYTFTNNSDEATSFMVALYPKVFQNGVELGTAIGSDWDSEKYSSDVKPGSSTTVEMGYALEDMSDITVEVEELLSFSDAVLAEQTFSLS</sequence>
<comment type="caution">
    <text evidence="6">The sequence shown here is derived from an EMBL/GenBank/DDBJ whole genome shotgun (WGS) entry which is preliminary data.</text>
</comment>
<evidence type="ECO:0000256" key="2">
    <source>
        <dbReference type="SAM" id="MobiDB-lite"/>
    </source>
</evidence>
<keyword evidence="1" id="KW-0732">Signal</keyword>
<dbReference type="InterPro" id="IPR025241">
    <property type="entry name" value="DUF4190"/>
</dbReference>
<evidence type="ECO:0000256" key="3">
    <source>
        <dbReference type="SAM" id="Phobius"/>
    </source>
</evidence>
<dbReference type="RefSeq" id="WP_117284757.1">
    <property type="nucleotide sequence ID" value="NZ_JAMTCE010000005.1"/>
</dbReference>
<protein>
    <submittedName>
        <fullName evidence="6">DUF5067 domain-containing protein</fullName>
    </submittedName>
</protein>
<name>A0A3N0AYF9_9ACTN</name>
<dbReference type="InterPro" id="IPR031989">
    <property type="entry name" value="DUF5067"/>
</dbReference>
<dbReference type="Pfam" id="PF16729">
    <property type="entry name" value="DUF5067"/>
    <property type="match status" value="1"/>
</dbReference>
<dbReference type="Proteomes" id="UP000278327">
    <property type="component" value="Unassembled WGS sequence"/>
</dbReference>
<gene>
    <name evidence="6" type="ORF">DMP10_01540</name>
</gene>
<keyword evidence="3" id="KW-0812">Transmembrane</keyword>
<evidence type="ECO:0000259" key="4">
    <source>
        <dbReference type="Pfam" id="PF13828"/>
    </source>
</evidence>
<feature type="region of interest" description="Disordered" evidence="2">
    <location>
        <begin position="103"/>
        <end position="122"/>
    </location>
</feature>
<reference evidence="6 7" key="1">
    <citation type="journal article" date="2019" name="Microbiol. Resour. Announc.">
        <title>Draft Genome Sequences of Type Strains of Gordonibacter faecihominis, Paraeggerthella hongkongensis, Parvibacter caecicola,Slackia equolifaciens, Slackia faecicanis, and Slackia isoflavoniconvertens.</title>
        <authorList>
            <person name="Danylec N."/>
            <person name="Stoll D.A."/>
            <person name="Dotsch A."/>
            <person name="Huch M."/>
        </authorList>
    </citation>
    <scope>NUCLEOTIDE SEQUENCE [LARGE SCALE GENOMIC DNA]</scope>
    <source>
        <strain evidence="6 7">DSM 18785</strain>
    </source>
</reference>
<feature type="domain" description="DUF4190" evidence="4">
    <location>
        <begin position="9"/>
        <end position="78"/>
    </location>
</feature>
<keyword evidence="3" id="KW-1133">Transmembrane helix</keyword>
<keyword evidence="3" id="KW-0472">Membrane</keyword>
<dbReference type="Gene3D" id="2.60.40.1240">
    <property type="match status" value="1"/>
</dbReference>
<dbReference type="InterPro" id="IPR029050">
    <property type="entry name" value="Immunoprotect_excell_Ig-like"/>
</dbReference>
<feature type="transmembrane region" description="Helical" evidence="3">
    <location>
        <begin position="7"/>
        <end position="26"/>
    </location>
</feature>
<dbReference type="Pfam" id="PF13828">
    <property type="entry name" value="DUF4190"/>
    <property type="match status" value="1"/>
</dbReference>
<evidence type="ECO:0000256" key="1">
    <source>
        <dbReference type="ARBA" id="ARBA00022729"/>
    </source>
</evidence>
<dbReference type="AlphaFoldDB" id="A0A3N0AYF9"/>
<feature type="domain" description="DUF5067" evidence="5">
    <location>
        <begin position="113"/>
        <end position="220"/>
    </location>
</feature>
<dbReference type="EMBL" id="QICA01000002">
    <property type="protein sequence ID" value="RNL39640.1"/>
    <property type="molecule type" value="Genomic_DNA"/>
</dbReference>